<dbReference type="OrthoDB" id="424490at2759"/>
<evidence type="ECO:0000313" key="2">
    <source>
        <dbReference type="Proteomes" id="UP001153636"/>
    </source>
</evidence>
<evidence type="ECO:0000313" key="1">
    <source>
        <dbReference type="EMBL" id="CAH1108474.1"/>
    </source>
</evidence>
<proteinExistence type="predicted"/>
<dbReference type="EMBL" id="OV651815">
    <property type="protein sequence ID" value="CAH1108474.1"/>
    <property type="molecule type" value="Genomic_DNA"/>
</dbReference>
<gene>
    <name evidence="1" type="ORF">PSYICH_LOCUS9232</name>
</gene>
<protein>
    <submittedName>
        <fullName evidence="1">Uncharacterized protein</fullName>
    </submittedName>
</protein>
<reference evidence="1" key="1">
    <citation type="submission" date="2022-01" db="EMBL/GenBank/DDBJ databases">
        <authorList>
            <person name="King R."/>
        </authorList>
    </citation>
    <scope>NUCLEOTIDE SEQUENCE</scope>
</reference>
<dbReference type="AlphaFoldDB" id="A0A9P0D0V3"/>
<accession>A0A9P0D0V3</accession>
<sequence length="109" mass="12236">MQTSWVLAQNVEAKCKKKEKGTVEANLDQFSGAREKAATHRDSVILLTGHSKPTVIDWFNMCREVCRAMASQTVRGQIVGAQDVPVQIDEARFAGLRKYNRCRMLQSPV</sequence>
<name>A0A9P0D0V3_9CUCU</name>
<keyword evidence="2" id="KW-1185">Reference proteome</keyword>
<dbReference type="Proteomes" id="UP001153636">
    <property type="component" value="Chromosome 3"/>
</dbReference>
<organism evidence="1 2">
    <name type="scientific">Psylliodes chrysocephalus</name>
    <dbReference type="NCBI Taxonomy" id="3402493"/>
    <lineage>
        <taxon>Eukaryota</taxon>
        <taxon>Metazoa</taxon>
        <taxon>Ecdysozoa</taxon>
        <taxon>Arthropoda</taxon>
        <taxon>Hexapoda</taxon>
        <taxon>Insecta</taxon>
        <taxon>Pterygota</taxon>
        <taxon>Neoptera</taxon>
        <taxon>Endopterygota</taxon>
        <taxon>Coleoptera</taxon>
        <taxon>Polyphaga</taxon>
        <taxon>Cucujiformia</taxon>
        <taxon>Chrysomeloidea</taxon>
        <taxon>Chrysomelidae</taxon>
        <taxon>Galerucinae</taxon>
        <taxon>Alticini</taxon>
        <taxon>Psylliodes</taxon>
    </lineage>
</organism>